<feature type="transmembrane region" description="Helical" evidence="10">
    <location>
        <begin position="596"/>
        <end position="618"/>
    </location>
</feature>
<dbReference type="PANTHER" id="PTHR10942:SF6">
    <property type="entry name" value="CILIATED LEFT-RIGHT ORGANIZER METALLOPEPTIDASE"/>
    <property type="match status" value="1"/>
</dbReference>
<keyword evidence="10" id="KW-1133">Transmembrane helix</keyword>
<accession>A0A8C7X8A1</accession>
<dbReference type="GO" id="GO:0016020">
    <property type="term" value="C:membrane"/>
    <property type="evidence" value="ECO:0007669"/>
    <property type="project" value="InterPro"/>
</dbReference>
<evidence type="ECO:0000256" key="3">
    <source>
        <dbReference type="ARBA" id="ARBA00022723"/>
    </source>
</evidence>
<feature type="binding site" evidence="8">
    <location>
        <position position="360"/>
    </location>
    <ligand>
        <name>Zn(2+)</name>
        <dbReference type="ChEBI" id="CHEBI:29105"/>
        <note>catalytic</note>
    </ligand>
</feature>
<keyword evidence="3 8" id="KW-0479">Metal-binding</keyword>
<keyword evidence="12" id="KW-1185">Reference proteome</keyword>
<dbReference type="GO" id="GO:0005737">
    <property type="term" value="C:cytoplasm"/>
    <property type="evidence" value="ECO:0007669"/>
    <property type="project" value="TreeGrafter"/>
</dbReference>
<evidence type="ECO:0000256" key="5">
    <source>
        <dbReference type="ARBA" id="ARBA00022833"/>
    </source>
</evidence>
<evidence type="ECO:0000256" key="4">
    <source>
        <dbReference type="ARBA" id="ARBA00022801"/>
    </source>
</evidence>
<protein>
    <recommendedName>
        <fullName evidence="9">Leishmanolysin-like peptidase</fullName>
        <ecNumber evidence="9">3.4.24.-</ecNumber>
    </recommendedName>
</protein>
<dbReference type="EC" id="3.4.24.-" evidence="9"/>
<dbReference type="GO" id="GO:0006508">
    <property type="term" value="P:proteolysis"/>
    <property type="evidence" value="ECO:0007669"/>
    <property type="project" value="UniProtKB-KW"/>
</dbReference>
<reference evidence="11" key="2">
    <citation type="submission" date="2025-09" db="UniProtKB">
        <authorList>
            <consortium name="Ensembl"/>
        </authorList>
    </citation>
    <scope>IDENTIFICATION</scope>
</reference>
<sequence length="639" mass="70807">MRLHGITAAVKLKVWTLMVILVVLDLAGSLHRCIYDEVQAGVKVVRGETSQRHSSFHEARLTQGPRASLRPHRSTKQKAIMERLALSESSFPQPIKIKIWIPMESVHLSETEDTRLKAAVEEAVRTVSSILSVNRTTNPLLLSRDFSKYCKFVWKNSSSVNHNRCGKANRYYRNETCLDVTIPDDHLAGCDVYPEADSPHRTILRPEGAGLPDVDFVLYLQIKATDKCRAEPDVLAYAVQCQTDMNGRPVAGAVVVCRNRLTEATYSHQTAVQTVIHELFHALGFSKDLFNTWKDCSSSNKGGPPCSSRGKVTHSDGSGQMRIYSPSVISVMQKHLVSSDPELGGPLENLDAAAEGVSSHWESRVLQGSIMGAVLGDSTTIRIDPVTLAAFQDTGWYTVDLRLAQPLVWGEGEGKSFGSIKTCRDNSSSFFCTGSGLGCHFLHLHKGECQTDPYLDGCRVYKPLKKGSECWKTESSRWSDENPQSGEMFGFDSRCFFSSLSREGYLVRTNSSIVGRCYRHRCTGTNRYQIQVSGSTWVDCPAGGAVQIKGYHGSVFCPDKRICVYPDVSPPLKDNSTPSSFIKYDFPGTLTSRSEAVVVTSLGFFAAVCFLATLLMFCRKFRAHLHRIHTVATEDPHEL</sequence>
<keyword evidence="9" id="KW-0732">Signal</keyword>
<reference evidence="11" key="1">
    <citation type="submission" date="2025-08" db="UniProtKB">
        <authorList>
            <consortium name="Ensembl"/>
        </authorList>
    </citation>
    <scope>IDENTIFICATION</scope>
</reference>
<evidence type="ECO:0000256" key="1">
    <source>
        <dbReference type="ARBA" id="ARBA00005860"/>
    </source>
</evidence>
<dbReference type="GO" id="GO:0046872">
    <property type="term" value="F:metal ion binding"/>
    <property type="evidence" value="ECO:0007669"/>
    <property type="project" value="UniProtKB-KW"/>
</dbReference>
<proteinExistence type="inferred from homology"/>
<organism evidence="11 12">
    <name type="scientific">Oryzias sinensis</name>
    <name type="common">Chinese medaka</name>
    <dbReference type="NCBI Taxonomy" id="183150"/>
    <lineage>
        <taxon>Eukaryota</taxon>
        <taxon>Metazoa</taxon>
        <taxon>Chordata</taxon>
        <taxon>Craniata</taxon>
        <taxon>Vertebrata</taxon>
        <taxon>Euteleostomi</taxon>
        <taxon>Actinopterygii</taxon>
        <taxon>Neopterygii</taxon>
        <taxon>Teleostei</taxon>
        <taxon>Neoteleostei</taxon>
        <taxon>Acanthomorphata</taxon>
        <taxon>Ovalentaria</taxon>
        <taxon>Atherinomorphae</taxon>
        <taxon>Beloniformes</taxon>
        <taxon>Adrianichthyidae</taxon>
        <taxon>Oryziinae</taxon>
        <taxon>Oryzias</taxon>
    </lineage>
</organism>
<dbReference type="Ensembl" id="ENSOSIT00000009398.1">
    <property type="protein sequence ID" value="ENSOSIP00000008821.1"/>
    <property type="gene ID" value="ENSOSIG00000005632.1"/>
</dbReference>
<dbReference type="Gene3D" id="2.30.34.10">
    <property type="entry name" value="Leishmanolysin domain 4"/>
    <property type="match status" value="1"/>
</dbReference>
<dbReference type="PANTHER" id="PTHR10942">
    <property type="entry name" value="LEISHMANOLYSIN-LIKE PEPTIDASE"/>
    <property type="match status" value="1"/>
</dbReference>
<dbReference type="AlphaFoldDB" id="A0A8C7X8A1"/>
<comment type="similarity">
    <text evidence="1 9">Belongs to the peptidase M8 family.</text>
</comment>
<feature type="chain" id="PRO_5034300242" description="Leishmanolysin-like peptidase" evidence="9">
    <location>
        <begin position="30"/>
        <end position="639"/>
    </location>
</feature>
<dbReference type="Gene3D" id="3.10.170.20">
    <property type="match status" value="1"/>
</dbReference>
<feature type="active site" evidence="7">
    <location>
        <position position="278"/>
    </location>
</feature>
<keyword evidence="6 8" id="KW-0482">Metalloprotease</keyword>
<keyword evidence="10" id="KW-0812">Transmembrane</keyword>
<keyword evidence="10" id="KW-0472">Membrane</keyword>
<dbReference type="Pfam" id="PF01457">
    <property type="entry name" value="Peptidase_M8"/>
    <property type="match status" value="2"/>
</dbReference>
<dbReference type="Gene3D" id="3.90.132.10">
    <property type="entry name" value="Leishmanolysin , domain 2"/>
    <property type="match status" value="1"/>
</dbReference>
<dbReference type="Proteomes" id="UP000694383">
    <property type="component" value="Unplaced"/>
</dbReference>
<dbReference type="GO" id="GO:0007155">
    <property type="term" value="P:cell adhesion"/>
    <property type="evidence" value="ECO:0007669"/>
    <property type="project" value="InterPro"/>
</dbReference>
<evidence type="ECO:0000256" key="2">
    <source>
        <dbReference type="ARBA" id="ARBA00022670"/>
    </source>
</evidence>
<dbReference type="GO" id="GO:0004222">
    <property type="term" value="F:metalloendopeptidase activity"/>
    <property type="evidence" value="ECO:0007669"/>
    <property type="project" value="UniProtKB-UniRule"/>
</dbReference>
<evidence type="ECO:0000256" key="6">
    <source>
        <dbReference type="ARBA" id="ARBA00023049"/>
    </source>
</evidence>
<feature type="binding site" evidence="8">
    <location>
        <position position="277"/>
    </location>
    <ligand>
        <name>Zn(2+)</name>
        <dbReference type="ChEBI" id="CHEBI:29105"/>
        <note>catalytic</note>
    </ligand>
</feature>
<keyword evidence="2 9" id="KW-0645">Protease</keyword>
<feature type="binding site" evidence="8">
    <location>
        <position position="281"/>
    </location>
    <ligand>
        <name>Zn(2+)</name>
        <dbReference type="ChEBI" id="CHEBI:29105"/>
        <note>catalytic</note>
    </ligand>
</feature>
<evidence type="ECO:0000256" key="7">
    <source>
        <dbReference type="PIRSR" id="PIRSR601577-1"/>
    </source>
</evidence>
<dbReference type="SUPFAM" id="SSF55486">
    <property type="entry name" value="Metalloproteases ('zincins'), catalytic domain"/>
    <property type="match status" value="1"/>
</dbReference>
<evidence type="ECO:0000256" key="9">
    <source>
        <dbReference type="RuleBase" id="RU366077"/>
    </source>
</evidence>
<name>A0A8C7X8A1_9TELE</name>
<dbReference type="InterPro" id="IPR001577">
    <property type="entry name" value="Peptidase_M8"/>
</dbReference>
<comment type="cofactor">
    <cofactor evidence="8 9">
        <name>Zn(2+)</name>
        <dbReference type="ChEBI" id="CHEBI:29105"/>
    </cofactor>
    <text evidence="8 9">Binds 1 zinc ion per subunit.</text>
</comment>
<dbReference type="GeneTree" id="ENSGT00940000163573"/>
<evidence type="ECO:0000313" key="11">
    <source>
        <dbReference type="Ensembl" id="ENSOSIP00000008821.1"/>
    </source>
</evidence>
<evidence type="ECO:0000256" key="8">
    <source>
        <dbReference type="PIRSR" id="PIRSR601577-2"/>
    </source>
</evidence>
<feature type="signal peptide" evidence="9">
    <location>
        <begin position="1"/>
        <end position="29"/>
    </location>
</feature>
<evidence type="ECO:0000256" key="10">
    <source>
        <dbReference type="SAM" id="Phobius"/>
    </source>
</evidence>
<evidence type="ECO:0000313" key="12">
    <source>
        <dbReference type="Proteomes" id="UP000694383"/>
    </source>
</evidence>
<keyword evidence="4 9" id="KW-0378">Hydrolase</keyword>
<keyword evidence="5 8" id="KW-0862">Zinc</keyword>